<evidence type="ECO:0000256" key="5">
    <source>
        <dbReference type="PIRNR" id="PIRNR001427"/>
    </source>
</evidence>
<evidence type="ECO:0000256" key="3">
    <source>
        <dbReference type="ARBA" id="ARBA00023239"/>
    </source>
</evidence>
<reference evidence="8 9" key="1">
    <citation type="submission" date="2023-03" db="EMBL/GenBank/DDBJ databases">
        <title>Fodinicurvata sp. CAU 1616 isolated from sea sendiment.</title>
        <authorList>
            <person name="Kim W."/>
        </authorList>
    </citation>
    <scope>NUCLEOTIDE SEQUENCE [LARGE SCALE GENOMIC DNA]</scope>
    <source>
        <strain evidence="8 9">CAU 1616</strain>
    </source>
</reference>
<dbReference type="NCBIfam" id="TIGR03888">
    <property type="entry name" value="nitrile_beta"/>
    <property type="match status" value="1"/>
</dbReference>
<evidence type="ECO:0000313" key="9">
    <source>
        <dbReference type="Proteomes" id="UP001215503"/>
    </source>
</evidence>
<comment type="function">
    <text evidence="1 5">NHase catalyzes the hydration of various nitrile compounds to the corresponding amides.</text>
</comment>
<feature type="domain" description="Nitrile hydratase beta subunit-like N-terminal" evidence="7">
    <location>
        <begin position="1"/>
        <end position="107"/>
    </location>
</feature>
<keyword evidence="3 5" id="KW-0456">Lyase</keyword>
<dbReference type="Pfam" id="PF02211">
    <property type="entry name" value="NHase_beta_C"/>
    <property type="match status" value="1"/>
</dbReference>
<comment type="catalytic activity">
    <reaction evidence="4 5">
        <text>an aliphatic primary amide = an aliphatic nitrile + H2O</text>
        <dbReference type="Rhea" id="RHEA:12673"/>
        <dbReference type="ChEBI" id="CHEBI:15377"/>
        <dbReference type="ChEBI" id="CHEBI:65285"/>
        <dbReference type="ChEBI" id="CHEBI:80291"/>
        <dbReference type="EC" id="4.2.1.84"/>
    </reaction>
</comment>
<dbReference type="InterPro" id="IPR008990">
    <property type="entry name" value="Elect_transpt_acc-like_dom_sf"/>
</dbReference>
<evidence type="ECO:0000259" key="7">
    <source>
        <dbReference type="Pfam" id="PF21006"/>
    </source>
</evidence>
<dbReference type="Pfam" id="PF21006">
    <property type="entry name" value="NHase_beta_N"/>
    <property type="match status" value="1"/>
</dbReference>
<comment type="caution">
    <text evidence="8">The sequence shown here is derived from an EMBL/GenBank/DDBJ whole genome shotgun (WGS) entry which is preliminary data.</text>
</comment>
<dbReference type="EC" id="4.2.1.84" evidence="5"/>
<feature type="domain" description="Nitrile hydratase beta subunit" evidence="6">
    <location>
        <begin position="121"/>
        <end position="217"/>
    </location>
</feature>
<proteinExistence type="inferred from homology"/>
<gene>
    <name evidence="8" type="primary">nthB</name>
    <name evidence="8" type="ORF">P2G67_11120</name>
</gene>
<dbReference type="InterPro" id="IPR042262">
    <property type="entry name" value="CN_hydtase_beta_C"/>
</dbReference>
<evidence type="ECO:0000259" key="6">
    <source>
        <dbReference type="Pfam" id="PF02211"/>
    </source>
</evidence>
<dbReference type="RefSeq" id="WP_275823042.1">
    <property type="nucleotide sequence ID" value="NZ_JARHUD010000006.1"/>
</dbReference>
<dbReference type="Gene3D" id="2.30.30.50">
    <property type="match status" value="1"/>
</dbReference>
<dbReference type="InterPro" id="IPR003168">
    <property type="entry name" value="Nitrile_hydratase_bsu"/>
</dbReference>
<evidence type="ECO:0000313" key="8">
    <source>
        <dbReference type="EMBL" id="MDF2096528.1"/>
    </source>
</evidence>
<dbReference type="InterPro" id="IPR024690">
    <property type="entry name" value="CN_hydtase_beta_dom_C"/>
</dbReference>
<dbReference type="InterPro" id="IPR049054">
    <property type="entry name" value="CN_hydtase_beta-like_N"/>
</dbReference>
<keyword evidence="9" id="KW-1185">Reference proteome</keyword>
<dbReference type="Proteomes" id="UP001215503">
    <property type="component" value="Unassembled WGS sequence"/>
</dbReference>
<dbReference type="PIRSF" id="PIRSF001427">
    <property type="entry name" value="NHase_beta"/>
    <property type="match status" value="1"/>
</dbReference>
<sequence>MNGVHDMGGMHGFGALPLEENEPVFHGEWEERALALTLAMAAWGKWNIDASRHAREKLPPADYLRYSYYERWIEALANMMVEHGLVSAEELRQGQPAAGSSKAQPPLDATKALAALRRGGPADRAVDQAPRFAIGQSVRAINHHPAGHTRLPRYARGKRGEIVMHHGAHVFADSNAHFLGEAPQHLYAVRFSARELWGPQGRPQDCVTLDLWEPHLEAA</sequence>
<dbReference type="GO" id="GO:0018822">
    <property type="term" value="F:nitrile hydratase activity"/>
    <property type="evidence" value="ECO:0007669"/>
    <property type="project" value="UniProtKB-EC"/>
</dbReference>
<comment type="similarity">
    <text evidence="2 5">Belongs to the nitrile hydratase subunit beta family.</text>
</comment>
<dbReference type="Gene3D" id="1.10.472.20">
    <property type="entry name" value="Nitrile hydratase, beta subunit"/>
    <property type="match status" value="1"/>
</dbReference>
<evidence type="ECO:0000256" key="2">
    <source>
        <dbReference type="ARBA" id="ARBA00009098"/>
    </source>
</evidence>
<organism evidence="8 9">
    <name type="scientific">Aquibaculum arenosum</name>
    <dbReference type="NCBI Taxonomy" id="3032591"/>
    <lineage>
        <taxon>Bacteria</taxon>
        <taxon>Pseudomonadati</taxon>
        <taxon>Pseudomonadota</taxon>
        <taxon>Alphaproteobacteria</taxon>
        <taxon>Rhodospirillales</taxon>
        <taxon>Rhodovibrionaceae</taxon>
        <taxon>Aquibaculum</taxon>
    </lineage>
</organism>
<dbReference type="SUPFAM" id="SSF50090">
    <property type="entry name" value="Electron transport accessory proteins"/>
    <property type="match status" value="1"/>
</dbReference>
<protein>
    <recommendedName>
        <fullName evidence="5">Nitrile hydratase subunit beta</fullName>
        <shortName evidence="5">NHase</shortName>
        <ecNumber evidence="5">4.2.1.84</ecNumber>
    </recommendedName>
</protein>
<evidence type="ECO:0000256" key="1">
    <source>
        <dbReference type="ARBA" id="ARBA00004042"/>
    </source>
</evidence>
<evidence type="ECO:0000256" key="4">
    <source>
        <dbReference type="ARBA" id="ARBA00044877"/>
    </source>
</evidence>
<dbReference type="EMBL" id="JARHUD010000006">
    <property type="protein sequence ID" value="MDF2096528.1"/>
    <property type="molecule type" value="Genomic_DNA"/>
</dbReference>
<accession>A0ABT5YNX3</accession>
<name>A0ABT5YNX3_9PROT</name>